<dbReference type="Proteomes" id="UP001179121">
    <property type="component" value="Chromosome"/>
</dbReference>
<feature type="domain" description="DUF5666" evidence="2">
    <location>
        <begin position="115"/>
        <end position="180"/>
    </location>
</feature>
<feature type="domain" description="DUF5666" evidence="2">
    <location>
        <begin position="274"/>
        <end position="332"/>
    </location>
</feature>
<dbReference type="RefSeq" id="WP_289267346.1">
    <property type="nucleotide sequence ID" value="NZ_OX365700.1"/>
</dbReference>
<evidence type="ECO:0000256" key="1">
    <source>
        <dbReference type="SAM" id="SignalP"/>
    </source>
</evidence>
<name>A0AA86MWV5_9BACT</name>
<dbReference type="InterPro" id="IPR043724">
    <property type="entry name" value="DUF5666"/>
</dbReference>
<protein>
    <recommendedName>
        <fullName evidence="2">DUF5666 domain-containing protein</fullName>
    </recommendedName>
</protein>
<keyword evidence="1" id="KW-0732">Signal</keyword>
<feature type="chain" id="PRO_5041719411" description="DUF5666 domain-containing protein" evidence="1">
    <location>
        <begin position="27"/>
        <end position="491"/>
    </location>
</feature>
<accession>A0AA86MWV5</accession>
<reference evidence="3" key="1">
    <citation type="submission" date="2022-10" db="EMBL/GenBank/DDBJ databases">
        <authorList>
            <person name="Koch H."/>
        </authorList>
    </citation>
    <scope>NUCLEOTIDE SEQUENCE</scope>
    <source>
        <strain evidence="3">DNF</strain>
    </source>
</reference>
<evidence type="ECO:0000313" key="3">
    <source>
        <dbReference type="EMBL" id="CAI4030355.1"/>
    </source>
</evidence>
<dbReference type="KEGG" id="nti:DNFV4_00783"/>
<organism evidence="3 4">
    <name type="scientific">Nitrospira tepida</name>
    <dbReference type="NCBI Taxonomy" id="2973512"/>
    <lineage>
        <taxon>Bacteria</taxon>
        <taxon>Pseudomonadati</taxon>
        <taxon>Nitrospirota</taxon>
        <taxon>Nitrospiria</taxon>
        <taxon>Nitrospirales</taxon>
        <taxon>Nitrospiraceae</taxon>
        <taxon>Nitrospira</taxon>
    </lineage>
</organism>
<dbReference type="Pfam" id="PF18914">
    <property type="entry name" value="DUF5666"/>
    <property type="match status" value="3"/>
</dbReference>
<sequence length="491" mass="51118">MTQSRLRPRSLLLFIAVALTACGPGAQQGGGIGGTGGIASVSTGPVTGFGSVFVSGDEYDTTNTLFQVDRQAGADQNQLKKGMVVVVEASVLQDDASKKILQRTANRIVYTDTVEGPVQAVAPDGHSLVALGQTVLVTGTTIIDGSVPGQDVTSLTPEVDLLEISGFVLGDGVIVATLIERKAGSPDYEIKGFVKNHDADRALFQIGALTVHYGGADISLMPSPNGNAWNGLPIDALGRAFSLPQPGQPDGVLTATRIAPETIGNQDTRLAEIEGFVTQVLSPSEFFVGNIRVRIDADTQFEGGTPSDIGPGVRLEVDGLLSNNILTAARVEFNDRIKLESDVATINSQDGASGTVTLAGFPDTIIRVNSQTRFKGQGAPARLGDLQVGAHITVRGEPLNGGALATEITVLLASASVVFQGPLDSAANPLLMILNSAIDTSAIPDSGFRDASDSPIGRIAFFNSLAPGLIVELEGTWIGGAIQWREAELQQ</sequence>
<evidence type="ECO:0000313" key="4">
    <source>
        <dbReference type="Proteomes" id="UP001179121"/>
    </source>
</evidence>
<gene>
    <name evidence="3" type="ORF">DNFV4_00783</name>
</gene>
<feature type="domain" description="DUF5666" evidence="2">
    <location>
        <begin position="351"/>
        <end position="408"/>
    </location>
</feature>
<dbReference type="EMBL" id="OX365700">
    <property type="protein sequence ID" value="CAI4030355.1"/>
    <property type="molecule type" value="Genomic_DNA"/>
</dbReference>
<proteinExistence type="predicted"/>
<dbReference type="PROSITE" id="PS51257">
    <property type="entry name" value="PROKAR_LIPOPROTEIN"/>
    <property type="match status" value="1"/>
</dbReference>
<dbReference type="AlphaFoldDB" id="A0AA86MWV5"/>
<evidence type="ECO:0000259" key="2">
    <source>
        <dbReference type="Pfam" id="PF18914"/>
    </source>
</evidence>
<keyword evidence="4" id="KW-1185">Reference proteome</keyword>
<feature type="signal peptide" evidence="1">
    <location>
        <begin position="1"/>
        <end position="26"/>
    </location>
</feature>